<feature type="transmembrane region" description="Helical" evidence="5">
    <location>
        <begin position="320"/>
        <end position="342"/>
    </location>
</feature>
<dbReference type="Gene3D" id="3.40.50.300">
    <property type="entry name" value="P-loop containing nucleotide triphosphate hydrolases"/>
    <property type="match status" value="1"/>
</dbReference>
<accession>A0A9J6EZQ9</accession>
<feature type="transmembrane region" description="Helical" evidence="5">
    <location>
        <begin position="223"/>
        <end position="248"/>
    </location>
</feature>
<feature type="transmembrane region" description="Helical" evidence="5">
    <location>
        <begin position="293"/>
        <end position="313"/>
    </location>
</feature>
<keyword evidence="1" id="KW-0813">Transport</keyword>
<dbReference type="PROSITE" id="PS50893">
    <property type="entry name" value="ABC_TRANSPORTER_2"/>
    <property type="match status" value="1"/>
</dbReference>
<keyword evidence="5" id="KW-0812">Transmembrane</keyword>
<dbReference type="GO" id="GO:0016887">
    <property type="term" value="F:ATP hydrolysis activity"/>
    <property type="evidence" value="ECO:0007669"/>
    <property type="project" value="InterPro"/>
</dbReference>
<evidence type="ECO:0000313" key="7">
    <source>
        <dbReference type="EMBL" id="KAH8039644.1"/>
    </source>
</evidence>
<feature type="domain" description="ABC transporter" evidence="6">
    <location>
        <begin position="431"/>
        <end position="619"/>
    </location>
</feature>
<dbReference type="EMBL" id="JABSTU010000001">
    <property type="protein sequence ID" value="KAH8039644.1"/>
    <property type="molecule type" value="Genomic_DNA"/>
</dbReference>
<keyword evidence="8" id="KW-1185">Reference proteome</keyword>
<gene>
    <name evidence="7" type="ORF">HPB51_008237</name>
</gene>
<dbReference type="GO" id="GO:0005319">
    <property type="term" value="F:lipid transporter activity"/>
    <property type="evidence" value="ECO:0007669"/>
    <property type="project" value="TreeGrafter"/>
</dbReference>
<dbReference type="SUPFAM" id="SSF52540">
    <property type="entry name" value="P-loop containing nucleoside triphosphate hydrolases"/>
    <property type="match status" value="1"/>
</dbReference>
<organism evidence="7 8">
    <name type="scientific">Rhipicephalus microplus</name>
    <name type="common">Cattle tick</name>
    <name type="synonym">Boophilus microplus</name>
    <dbReference type="NCBI Taxonomy" id="6941"/>
    <lineage>
        <taxon>Eukaryota</taxon>
        <taxon>Metazoa</taxon>
        <taxon>Ecdysozoa</taxon>
        <taxon>Arthropoda</taxon>
        <taxon>Chelicerata</taxon>
        <taxon>Arachnida</taxon>
        <taxon>Acari</taxon>
        <taxon>Parasitiformes</taxon>
        <taxon>Ixodida</taxon>
        <taxon>Ixodoidea</taxon>
        <taxon>Ixodidae</taxon>
        <taxon>Rhipicephalinae</taxon>
        <taxon>Rhipicephalus</taxon>
        <taxon>Boophilus</taxon>
    </lineage>
</organism>
<dbReference type="Proteomes" id="UP000821866">
    <property type="component" value="Chromosome 1"/>
</dbReference>
<dbReference type="PANTHER" id="PTHR19229:SF36">
    <property type="entry name" value="ATP-BINDING CASSETTE SUB-FAMILY A MEMBER 2"/>
    <property type="match status" value="1"/>
</dbReference>
<dbReference type="Pfam" id="PF00005">
    <property type="entry name" value="ABC_tran"/>
    <property type="match status" value="1"/>
</dbReference>
<evidence type="ECO:0000259" key="6">
    <source>
        <dbReference type="PROSITE" id="PS50893"/>
    </source>
</evidence>
<dbReference type="GO" id="GO:0005524">
    <property type="term" value="F:ATP binding"/>
    <property type="evidence" value="ECO:0007669"/>
    <property type="project" value="UniProtKB-KW"/>
</dbReference>
<comment type="caution">
    <text evidence="7">The sequence shown here is derived from an EMBL/GenBank/DDBJ whole genome shotgun (WGS) entry which is preliminary data.</text>
</comment>
<reference evidence="7" key="1">
    <citation type="journal article" date="2020" name="Cell">
        <title>Large-Scale Comparative Analyses of Tick Genomes Elucidate Their Genetic Diversity and Vector Capacities.</title>
        <authorList>
            <consortium name="Tick Genome and Microbiome Consortium (TIGMIC)"/>
            <person name="Jia N."/>
            <person name="Wang J."/>
            <person name="Shi W."/>
            <person name="Du L."/>
            <person name="Sun Y."/>
            <person name="Zhan W."/>
            <person name="Jiang J.F."/>
            <person name="Wang Q."/>
            <person name="Zhang B."/>
            <person name="Ji P."/>
            <person name="Bell-Sakyi L."/>
            <person name="Cui X.M."/>
            <person name="Yuan T.T."/>
            <person name="Jiang B.G."/>
            <person name="Yang W.F."/>
            <person name="Lam T.T."/>
            <person name="Chang Q.C."/>
            <person name="Ding S.J."/>
            <person name="Wang X.J."/>
            <person name="Zhu J.G."/>
            <person name="Ruan X.D."/>
            <person name="Zhao L."/>
            <person name="Wei J.T."/>
            <person name="Ye R.Z."/>
            <person name="Que T.C."/>
            <person name="Du C.H."/>
            <person name="Zhou Y.H."/>
            <person name="Cheng J.X."/>
            <person name="Dai P.F."/>
            <person name="Guo W.B."/>
            <person name="Han X.H."/>
            <person name="Huang E.J."/>
            <person name="Li L.F."/>
            <person name="Wei W."/>
            <person name="Gao Y.C."/>
            <person name="Liu J.Z."/>
            <person name="Shao H.Z."/>
            <person name="Wang X."/>
            <person name="Wang C.C."/>
            <person name="Yang T.C."/>
            <person name="Huo Q.B."/>
            <person name="Li W."/>
            <person name="Chen H.Y."/>
            <person name="Chen S.E."/>
            <person name="Zhou L.G."/>
            <person name="Ni X.B."/>
            <person name="Tian J.H."/>
            <person name="Sheng Y."/>
            <person name="Liu T."/>
            <person name="Pan Y.S."/>
            <person name="Xia L.Y."/>
            <person name="Li J."/>
            <person name="Zhao F."/>
            <person name="Cao W.C."/>
        </authorList>
    </citation>
    <scope>NUCLEOTIDE SEQUENCE</scope>
    <source>
        <strain evidence="7">Rmic-2018</strain>
    </source>
</reference>
<keyword evidence="2" id="KW-0677">Repeat</keyword>
<evidence type="ECO:0000256" key="1">
    <source>
        <dbReference type="ARBA" id="ARBA00022448"/>
    </source>
</evidence>
<evidence type="ECO:0000256" key="3">
    <source>
        <dbReference type="ARBA" id="ARBA00022741"/>
    </source>
</evidence>
<proteinExistence type="predicted"/>
<keyword evidence="3" id="KW-0547">Nucleotide-binding</keyword>
<evidence type="ECO:0000313" key="8">
    <source>
        <dbReference type="Proteomes" id="UP000821866"/>
    </source>
</evidence>
<keyword evidence="4" id="KW-0067">ATP-binding</keyword>
<dbReference type="InterPro" id="IPR003439">
    <property type="entry name" value="ABC_transporter-like_ATP-bd"/>
</dbReference>
<evidence type="ECO:0000256" key="2">
    <source>
        <dbReference type="ARBA" id="ARBA00022737"/>
    </source>
</evidence>
<name>A0A9J6EZQ9_RHIMP</name>
<sequence>MITLKNNEHGVLLLCMRTELVGFDDENHVLKEARSGTLGAAVAVLFDGMERAGGDSKALNAPGDLNYTLLLEESLPPQRFSYRCPGPRAIDENLEEMLESTRQPFCHCPTGLTKGTLAESRTLAKWKVVLQCRLQSCRMCLRGGSEADNMIDEYIQVRMKRFPLPAMETDVGACQPLYPWFAMLFFEIGFLPLCLNYLYRFIEEKINDKREWMLIQGIRNGAFLWGKGLACFVFASLPCLVAVSVLTWPQPEWLFTALTYSEPSVLLANIFLPYVARLSASCVLFGTLFMNRWVCAHAFTLWWLVGAIVALDFEAEFSDLYVFTLCLFMPNFWITTAVRAMWNSERNGVGIYWANLSDMGGWPVMVSSPLSLVLLATLVWYLDYVWPWPERMRRKNLQFVFQDEFWDSLDAGNQRQVPEKHCCNPAGEPAVSMVDVAKRMGDIQMEHLSVDFIRNRITVIFGHSGSGKSTLVKMICGILRPDEGNIYVNDLNVQCALSETRSFISYCAENSTLFEFMTVQEHIQLSKLLNASSPSPASRREVDIALLLRKMRLSDYADSVISTLAVGVRRKVALAVALSRPADVLVLDEPTSGMDAISQADVWKARLTSAISASLQARKR</sequence>
<keyword evidence="5" id="KW-1133">Transmembrane helix</keyword>
<dbReference type="InterPro" id="IPR026082">
    <property type="entry name" value="ABCA"/>
</dbReference>
<dbReference type="InterPro" id="IPR027417">
    <property type="entry name" value="P-loop_NTPase"/>
</dbReference>
<protein>
    <recommendedName>
        <fullName evidence="6">ABC transporter domain-containing protein</fullName>
    </recommendedName>
</protein>
<reference evidence="7" key="2">
    <citation type="submission" date="2021-09" db="EMBL/GenBank/DDBJ databases">
        <authorList>
            <person name="Jia N."/>
            <person name="Wang J."/>
            <person name="Shi W."/>
            <person name="Du L."/>
            <person name="Sun Y."/>
            <person name="Zhan W."/>
            <person name="Jiang J."/>
            <person name="Wang Q."/>
            <person name="Zhang B."/>
            <person name="Ji P."/>
            <person name="Sakyi L.B."/>
            <person name="Cui X."/>
            <person name="Yuan T."/>
            <person name="Jiang B."/>
            <person name="Yang W."/>
            <person name="Lam T.T.-Y."/>
            <person name="Chang Q."/>
            <person name="Ding S."/>
            <person name="Wang X."/>
            <person name="Zhu J."/>
            <person name="Ruan X."/>
            <person name="Zhao L."/>
            <person name="Wei J."/>
            <person name="Que T."/>
            <person name="Du C."/>
            <person name="Cheng J."/>
            <person name="Dai P."/>
            <person name="Han X."/>
            <person name="Huang E."/>
            <person name="Gao Y."/>
            <person name="Liu J."/>
            <person name="Shao H."/>
            <person name="Ye R."/>
            <person name="Li L."/>
            <person name="Wei W."/>
            <person name="Wang X."/>
            <person name="Wang C."/>
            <person name="Huo Q."/>
            <person name="Li W."/>
            <person name="Guo W."/>
            <person name="Chen H."/>
            <person name="Chen S."/>
            <person name="Zhou L."/>
            <person name="Zhou L."/>
            <person name="Ni X."/>
            <person name="Tian J."/>
            <person name="Zhou Y."/>
            <person name="Sheng Y."/>
            <person name="Liu T."/>
            <person name="Pan Y."/>
            <person name="Xia L."/>
            <person name="Li J."/>
            <person name="Zhao F."/>
            <person name="Cao W."/>
        </authorList>
    </citation>
    <scope>NUCLEOTIDE SEQUENCE</scope>
    <source>
        <strain evidence="7">Rmic-2018</strain>
        <tissue evidence="7">Larvae</tissue>
    </source>
</reference>
<feature type="transmembrane region" description="Helical" evidence="5">
    <location>
        <begin position="177"/>
        <end position="202"/>
    </location>
</feature>
<dbReference type="AlphaFoldDB" id="A0A9J6EZQ9"/>
<feature type="transmembrane region" description="Helical" evidence="5">
    <location>
        <begin position="362"/>
        <end position="386"/>
    </location>
</feature>
<dbReference type="InterPro" id="IPR003593">
    <property type="entry name" value="AAA+_ATPase"/>
</dbReference>
<dbReference type="PANTHER" id="PTHR19229">
    <property type="entry name" value="ATP-BINDING CASSETTE TRANSPORTER SUBFAMILY A ABCA"/>
    <property type="match status" value="1"/>
</dbReference>
<dbReference type="VEuPathDB" id="VectorBase:LOC119164890"/>
<keyword evidence="5" id="KW-0472">Membrane</keyword>
<evidence type="ECO:0000256" key="4">
    <source>
        <dbReference type="ARBA" id="ARBA00022840"/>
    </source>
</evidence>
<dbReference type="SMART" id="SM00382">
    <property type="entry name" value="AAA"/>
    <property type="match status" value="1"/>
</dbReference>
<dbReference type="GO" id="GO:0016020">
    <property type="term" value="C:membrane"/>
    <property type="evidence" value="ECO:0007669"/>
    <property type="project" value="InterPro"/>
</dbReference>
<dbReference type="GO" id="GO:0140359">
    <property type="term" value="F:ABC-type transporter activity"/>
    <property type="evidence" value="ECO:0007669"/>
    <property type="project" value="InterPro"/>
</dbReference>
<evidence type="ECO:0000256" key="5">
    <source>
        <dbReference type="SAM" id="Phobius"/>
    </source>
</evidence>